<reference evidence="4 5" key="1">
    <citation type="journal article" date="2014" name="Nat. Genet.">
        <title>Whole-genome sequence of a flatfish provides insights into ZW sex chromosome evolution and adaptation to a benthic lifestyle.</title>
        <authorList>
            <person name="Chen S."/>
            <person name="Zhang G."/>
            <person name="Shao C."/>
            <person name="Huang Q."/>
            <person name="Liu G."/>
            <person name="Zhang P."/>
            <person name="Song W."/>
            <person name="An N."/>
            <person name="Chalopin D."/>
            <person name="Volff J.N."/>
            <person name="Hong Y."/>
            <person name="Li Q."/>
            <person name="Sha Z."/>
            <person name="Zhou H."/>
            <person name="Xie M."/>
            <person name="Yu Q."/>
            <person name="Liu Y."/>
            <person name="Xiang H."/>
            <person name="Wang N."/>
            <person name="Wu K."/>
            <person name="Yang C."/>
            <person name="Zhou Q."/>
            <person name="Liao X."/>
            <person name="Yang L."/>
            <person name="Hu Q."/>
            <person name="Zhang J."/>
            <person name="Meng L."/>
            <person name="Jin L."/>
            <person name="Tian Y."/>
            <person name="Lian J."/>
            <person name="Yang J."/>
            <person name="Miao G."/>
            <person name="Liu S."/>
            <person name="Liang Z."/>
            <person name="Yan F."/>
            <person name="Li Y."/>
            <person name="Sun B."/>
            <person name="Zhang H."/>
            <person name="Zhang J."/>
            <person name="Zhu Y."/>
            <person name="Du M."/>
            <person name="Zhao Y."/>
            <person name="Schartl M."/>
            <person name="Tang Q."/>
            <person name="Wang J."/>
        </authorList>
    </citation>
    <scope>NUCLEOTIDE SEQUENCE</scope>
</reference>
<keyword evidence="1" id="KW-0238">DNA-binding</keyword>
<dbReference type="STRING" id="244447.ENSCSEP00000019992"/>
<dbReference type="AlphaFoldDB" id="A0A3P8W0A3"/>
<evidence type="ECO:0000256" key="1">
    <source>
        <dbReference type="ARBA" id="ARBA00023125"/>
    </source>
</evidence>
<dbReference type="SMART" id="SM00674">
    <property type="entry name" value="CENPB"/>
    <property type="match status" value="1"/>
</dbReference>
<reference evidence="4" key="3">
    <citation type="submission" date="2025-09" db="UniProtKB">
        <authorList>
            <consortium name="Ensembl"/>
        </authorList>
    </citation>
    <scope>IDENTIFICATION</scope>
</reference>
<dbReference type="Ensembl" id="ENSCSET00000020237.1">
    <property type="protein sequence ID" value="ENSCSEP00000019992.1"/>
    <property type="gene ID" value="ENSCSEG00000012769.1"/>
</dbReference>
<dbReference type="OMA" id="RKQWSNR"/>
<sequence>MAGGESKKSTRKKQQQQQQQQQQQRRSFTNARKLEVVAVAKKKGNRAAAREAGVVESMVRRWRLHEDKIKSMCPQLRANGRGMKCRWPDLERELVSWITAQRDAGRAASTIAIRLKAINVARERGLEGFGGNPSWCQRFMKRNNLVVRGRGKTAPGHKLPEDWQRKVRERVHTGIPCRNVVWSMSLNTSTGLPGKSKVSD</sequence>
<evidence type="ECO:0000256" key="2">
    <source>
        <dbReference type="SAM" id="MobiDB-lite"/>
    </source>
</evidence>
<evidence type="ECO:0000313" key="5">
    <source>
        <dbReference type="Proteomes" id="UP000265120"/>
    </source>
</evidence>
<dbReference type="InParanoid" id="A0A3P8W0A3"/>
<evidence type="ECO:0000313" key="4">
    <source>
        <dbReference type="Ensembl" id="ENSCSEP00000019992.1"/>
    </source>
</evidence>
<dbReference type="Pfam" id="PF03221">
    <property type="entry name" value="HTH_Tnp_Tc5"/>
    <property type="match status" value="1"/>
</dbReference>
<accession>A0A3P8W0A3</accession>
<name>A0A3P8W0A3_CYNSE</name>
<dbReference type="PROSITE" id="PS51253">
    <property type="entry name" value="HTH_CENPB"/>
    <property type="match status" value="1"/>
</dbReference>
<keyword evidence="5" id="KW-1185">Reference proteome</keyword>
<dbReference type="Gene3D" id="1.10.10.60">
    <property type="entry name" value="Homeodomain-like"/>
    <property type="match status" value="1"/>
</dbReference>
<organism evidence="4 5">
    <name type="scientific">Cynoglossus semilaevis</name>
    <name type="common">Tongue sole</name>
    <dbReference type="NCBI Taxonomy" id="244447"/>
    <lineage>
        <taxon>Eukaryota</taxon>
        <taxon>Metazoa</taxon>
        <taxon>Chordata</taxon>
        <taxon>Craniata</taxon>
        <taxon>Vertebrata</taxon>
        <taxon>Euteleostomi</taxon>
        <taxon>Actinopterygii</taxon>
        <taxon>Neopterygii</taxon>
        <taxon>Teleostei</taxon>
        <taxon>Neoteleostei</taxon>
        <taxon>Acanthomorphata</taxon>
        <taxon>Carangaria</taxon>
        <taxon>Pleuronectiformes</taxon>
        <taxon>Pleuronectoidei</taxon>
        <taxon>Cynoglossidae</taxon>
        <taxon>Cynoglossinae</taxon>
        <taxon>Cynoglossus</taxon>
    </lineage>
</organism>
<dbReference type="SUPFAM" id="SSF46689">
    <property type="entry name" value="Homeodomain-like"/>
    <property type="match status" value="2"/>
</dbReference>
<feature type="domain" description="HTH CENPB-type" evidence="3">
    <location>
        <begin position="78"/>
        <end position="149"/>
    </location>
</feature>
<dbReference type="GeneTree" id="ENSGT00940000163759"/>
<evidence type="ECO:0000259" key="3">
    <source>
        <dbReference type="PROSITE" id="PS51253"/>
    </source>
</evidence>
<feature type="compositionally biased region" description="Low complexity" evidence="2">
    <location>
        <begin position="15"/>
        <end position="24"/>
    </location>
</feature>
<protein>
    <recommendedName>
        <fullName evidence="3">HTH CENPB-type domain-containing protein</fullName>
    </recommendedName>
</protein>
<dbReference type="InterPro" id="IPR009057">
    <property type="entry name" value="Homeodomain-like_sf"/>
</dbReference>
<dbReference type="InterPro" id="IPR006600">
    <property type="entry name" value="HTH_CenpB_DNA-bd_dom"/>
</dbReference>
<proteinExistence type="predicted"/>
<reference evidence="4" key="2">
    <citation type="submission" date="2025-08" db="UniProtKB">
        <authorList>
            <consortium name="Ensembl"/>
        </authorList>
    </citation>
    <scope>IDENTIFICATION</scope>
</reference>
<feature type="region of interest" description="Disordered" evidence="2">
    <location>
        <begin position="1"/>
        <end position="32"/>
    </location>
</feature>
<dbReference type="Proteomes" id="UP000265120">
    <property type="component" value="Chromosome 8"/>
</dbReference>
<dbReference type="GO" id="GO:0003677">
    <property type="term" value="F:DNA binding"/>
    <property type="evidence" value="ECO:0007669"/>
    <property type="project" value="UniProtKB-KW"/>
</dbReference>